<dbReference type="GO" id="GO:0004673">
    <property type="term" value="F:protein histidine kinase activity"/>
    <property type="evidence" value="ECO:0007669"/>
    <property type="project" value="UniProtKB-EC"/>
</dbReference>
<dbReference type="EMBL" id="CP003319">
    <property type="protein sequence ID" value="AFB31636.1"/>
    <property type="molecule type" value="Genomic_DNA"/>
</dbReference>
<protein>
    <recommendedName>
        <fullName evidence="2">histidine kinase</fullName>
        <ecNumber evidence="2">2.7.13.3</ecNumber>
    </recommendedName>
</protein>
<comment type="catalytic activity">
    <reaction evidence="1">
        <text>ATP + protein L-histidine = ADP + protein N-phospho-L-histidine.</text>
        <dbReference type="EC" id="2.7.13.3"/>
    </reaction>
</comment>
<sequence>MYSEGIIKIDLHMQENNILFSIKDDGIGVLKEKLQSIFGVFVVSSKTLTPTGGRGVGLCIM</sequence>
<gene>
    <name evidence="4" type="ORF">RMB_04205</name>
</gene>
<evidence type="ECO:0000256" key="1">
    <source>
        <dbReference type="ARBA" id="ARBA00000085"/>
    </source>
</evidence>
<evidence type="ECO:0000256" key="2">
    <source>
        <dbReference type="ARBA" id="ARBA00012438"/>
    </source>
</evidence>
<feature type="domain" description="Histidine kinase/HSP90-like ATPase" evidence="3">
    <location>
        <begin position="4"/>
        <end position="61"/>
    </location>
</feature>
<organism evidence="4 5">
    <name type="scientific">Rickettsia massiliae str. AZT80</name>
    <dbReference type="NCBI Taxonomy" id="1105112"/>
    <lineage>
        <taxon>Bacteria</taxon>
        <taxon>Pseudomonadati</taxon>
        <taxon>Pseudomonadota</taxon>
        <taxon>Alphaproteobacteria</taxon>
        <taxon>Rickettsiales</taxon>
        <taxon>Rickettsiaceae</taxon>
        <taxon>Rickettsieae</taxon>
        <taxon>Rickettsia</taxon>
        <taxon>spotted fever group</taxon>
    </lineage>
</organism>
<dbReference type="Proteomes" id="UP000007999">
    <property type="component" value="Chromosome"/>
</dbReference>
<dbReference type="AlphaFoldDB" id="H6QIY6"/>
<reference evidence="5" key="1">
    <citation type="submission" date="2012-02" db="EMBL/GenBank/DDBJ databases">
        <title>Complete genome sequence of Rickettsia parkeri strain Portsmouth.</title>
        <authorList>
            <person name="Johnson S.L."/>
            <person name="Munk A.C."/>
            <person name="Han S."/>
            <person name="Bruce D.C."/>
            <person name="Dasch G.A."/>
        </authorList>
    </citation>
    <scope>NUCLEOTIDE SEQUENCE [LARGE SCALE GENOMIC DNA]</scope>
    <source>
        <strain evidence="5">AZT80 (RMB)</strain>
    </source>
</reference>
<dbReference type="EC" id="2.7.13.3" evidence="2"/>
<name>H6QIY6_RICMA</name>
<dbReference type="SUPFAM" id="SSF55874">
    <property type="entry name" value="ATPase domain of HSP90 chaperone/DNA topoisomerase II/histidine kinase"/>
    <property type="match status" value="1"/>
</dbReference>
<dbReference type="InterPro" id="IPR036890">
    <property type="entry name" value="HATPase_C_sf"/>
</dbReference>
<proteinExistence type="predicted"/>
<evidence type="ECO:0000313" key="5">
    <source>
        <dbReference type="Proteomes" id="UP000007999"/>
    </source>
</evidence>
<dbReference type="Pfam" id="PF02518">
    <property type="entry name" value="HATPase_c"/>
    <property type="match status" value="1"/>
</dbReference>
<evidence type="ECO:0000313" key="4">
    <source>
        <dbReference type="EMBL" id="AFB31636.1"/>
    </source>
</evidence>
<evidence type="ECO:0000259" key="3">
    <source>
        <dbReference type="Pfam" id="PF02518"/>
    </source>
</evidence>
<dbReference type="KEGG" id="rmi:RMB_04205"/>
<dbReference type="PRINTS" id="PR00344">
    <property type="entry name" value="BCTRLSENSOR"/>
</dbReference>
<dbReference type="HOGENOM" id="CLU_209212_0_0_5"/>
<dbReference type="InterPro" id="IPR003594">
    <property type="entry name" value="HATPase_dom"/>
</dbReference>
<dbReference type="InterPro" id="IPR004358">
    <property type="entry name" value="Sig_transdc_His_kin-like_C"/>
</dbReference>
<accession>H6QIY6</accession>
<dbReference type="Gene3D" id="3.30.565.10">
    <property type="entry name" value="Histidine kinase-like ATPase, C-terminal domain"/>
    <property type="match status" value="1"/>
</dbReference>